<dbReference type="InterPro" id="IPR050708">
    <property type="entry name" value="T6SS_VgrG/RHS"/>
</dbReference>
<proteinExistence type="predicted"/>
<evidence type="ECO:0000313" key="5">
    <source>
        <dbReference type="Proteomes" id="UP000309872"/>
    </source>
</evidence>
<dbReference type="PANTHER" id="PTHR32305">
    <property type="match status" value="1"/>
</dbReference>
<name>A0A4V5LWR5_9SPHI</name>
<evidence type="ECO:0000256" key="1">
    <source>
        <dbReference type="SAM" id="SignalP"/>
    </source>
</evidence>
<evidence type="ECO:0000313" key="4">
    <source>
        <dbReference type="EMBL" id="TJY59709.1"/>
    </source>
</evidence>
<evidence type="ECO:0000259" key="2">
    <source>
        <dbReference type="Pfam" id="PF18451"/>
    </source>
</evidence>
<keyword evidence="1" id="KW-0732">Signal</keyword>
<evidence type="ECO:0000259" key="3">
    <source>
        <dbReference type="Pfam" id="PF20041"/>
    </source>
</evidence>
<dbReference type="InterPro" id="IPR040559">
    <property type="entry name" value="CdiA_C"/>
</dbReference>
<comment type="caution">
    <text evidence="4">The sequence shown here is derived from an EMBL/GenBank/DDBJ whole genome shotgun (WGS) entry which is preliminary data.</text>
</comment>
<sequence>MVFKKYLSIVFVLCLHSLYAQNPSSNQNYIMESVVRDSGVTTLSQLRILPVQGANRNVQYYDGLGRPMQTVQWQGSPNKKDIVQHIEYDNFGRESKKYLPYVSLGIDGSYKAGGSVNVNTFYTKTTGDDISGIVRTPKPYAETVFENSPLDRVLQQGASGEAWQPEANRELVTTASTTGHTVAVDYGTNRDSSVLFWKVNDNGNGATAETGTIKNYYVPGRLYKTVTKDENWVSDNGRGGTVEEYRDFGDRVVLKRVWKSDTDSLSTYYVYDDYGDLCYVIPPGYTGATVTETPSGDFHELVYAYKYDIRRRLIEKKIPGKGWEYLVYNDRDQPVLSQDAMQRGAGKWSYTKYDALGKVVSTGIYTNTSLTSQLLAQNAVNSHPLVNGVRPLWEDRIGTADYTNKAFPTSGTVAYVTNYYDDYAFTGAAGLPEQGITKSSKTKTLVTGTKVSKDDGTAPLLTVNYYDDRGRLIQSASQNHLGGTDYVTNRYNFPGELLTSKREHKASPAGATTTVLTTNTYDHVGRLVDTRKKVNTQAEVIQSRSVYNEIGQLKQKRLHSENSGTNFINSADYTYNERGWTNRIGSLHFTEELRYNDPASGGMVQYNGNISQQLWGHSDTTNSTFSYTYDKLNRLENGTSTGTMMSEILTYDDMGNISTLTRDNGTAINYGYTGNRLTSLSGGLSGSYTYNANGNALTDRTGMAFTYNHLNLPKTATKSGTSVAYLYDASGAKLRKTATVSGTTGQRDYIGGIEYNKVGSAASTIEMIHTEEGYLQNSGGTYTYHYNLTDHLGNVRATLQRTTATTGAVIQKHDYYPFGKSKAIVTSGINKYLYNGKEVQGELGGLLDYGARFYDAEIGRWNVVDPLAEQMRRHSPYNYAFNNPIRFIDPDGMAPAGVESLLMWARTASAMEEGRNRLESMMYGEDDQEDPPKKKLSAEEIAKLNQESIDWQYDVLTKFNKGLLGIRTLFAGFGGEKSLRAVKGLKGGWLPEKWGTGSLIIEAGGNFSASEIAAANYMKSQGYRVFLRKPVGTRAAGQTSDLVVNGINYDVYTPVTSNVNRIVSAVASKNTQTTGVVIDLSETNVVSSQLSNLLQRVQGTGATNIKNIIIMPK</sequence>
<dbReference type="EMBL" id="SUKA01000014">
    <property type="protein sequence ID" value="TJY59709.1"/>
    <property type="molecule type" value="Genomic_DNA"/>
</dbReference>
<dbReference type="InterPro" id="IPR045619">
    <property type="entry name" value="DUF6443"/>
</dbReference>
<dbReference type="NCBIfam" id="TIGR03696">
    <property type="entry name" value="Rhs_assc_core"/>
    <property type="match status" value="1"/>
</dbReference>
<reference evidence="4 5" key="1">
    <citation type="submission" date="2019-04" db="EMBL/GenBank/DDBJ databases">
        <title>Sphingobacterium olei sp. nov., isolated from oil-contaminated soil.</title>
        <authorList>
            <person name="Liu B."/>
        </authorList>
    </citation>
    <scope>NUCLEOTIDE SEQUENCE [LARGE SCALE GENOMIC DNA]</scope>
    <source>
        <strain evidence="4 5">Y3L14</strain>
    </source>
</reference>
<dbReference type="Pfam" id="PF20041">
    <property type="entry name" value="DUF6443"/>
    <property type="match status" value="1"/>
</dbReference>
<dbReference type="AlphaFoldDB" id="A0A4V5LWR5"/>
<dbReference type="Gene3D" id="2.180.10.10">
    <property type="entry name" value="RHS repeat-associated core"/>
    <property type="match status" value="1"/>
</dbReference>
<dbReference type="Gene3D" id="3.40.1350.120">
    <property type="match status" value="1"/>
</dbReference>
<dbReference type="CDD" id="cd20727">
    <property type="entry name" value="CDI_toxin_Bp_tRNase-like"/>
    <property type="match status" value="1"/>
</dbReference>
<protein>
    <submittedName>
        <fullName evidence="4">RHS repeat-associated core domain-containing protein</fullName>
    </submittedName>
</protein>
<dbReference type="Pfam" id="PF18451">
    <property type="entry name" value="CdiA_C"/>
    <property type="match status" value="1"/>
</dbReference>
<dbReference type="Proteomes" id="UP000309872">
    <property type="component" value="Unassembled WGS sequence"/>
</dbReference>
<dbReference type="OrthoDB" id="1191296at2"/>
<accession>A0A4V5LWR5</accession>
<keyword evidence="5" id="KW-1185">Reference proteome</keyword>
<organism evidence="4 5">
    <name type="scientific">Sphingobacterium alkalisoli</name>
    <dbReference type="NCBI Taxonomy" id="1874115"/>
    <lineage>
        <taxon>Bacteria</taxon>
        <taxon>Pseudomonadati</taxon>
        <taxon>Bacteroidota</taxon>
        <taxon>Sphingobacteriia</taxon>
        <taxon>Sphingobacteriales</taxon>
        <taxon>Sphingobacteriaceae</taxon>
        <taxon>Sphingobacterium</taxon>
    </lineage>
</organism>
<feature type="signal peptide" evidence="1">
    <location>
        <begin position="1"/>
        <end position="22"/>
    </location>
</feature>
<feature type="chain" id="PRO_5020851726" evidence="1">
    <location>
        <begin position="23"/>
        <end position="1113"/>
    </location>
</feature>
<feature type="domain" description="DUF6443" evidence="3">
    <location>
        <begin position="41"/>
        <end position="169"/>
    </location>
</feature>
<gene>
    <name evidence="4" type="ORF">FAZ19_23495</name>
</gene>
<dbReference type="PANTHER" id="PTHR32305:SF15">
    <property type="entry name" value="PROTEIN RHSA-RELATED"/>
    <property type="match status" value="1"/>
</dbReference>
<dbReference type="InterPro" id="IPR022385">
    <property type="entry name" value="Rhs_assc_core"/>
</dbReference>
<feature type="domain" description="tRNA nuclease CdiA C-terminal" evidence="2">
    <location>
        <begin position="1039"/>
        <end position="1111"/>
    </location>
</feature>